<keyword evidence="2" id="KW-1185">Reference proteome</keyword>
<name>A0A6L6Q7M9_9BURK</name>
<evidence type="ECO:0000313" key="1">
    <source>
        <dbReference type="EMBL" id="MTW05640.1"/>
    </source>
</evidence>
<sequence length="139" mass="15334">MRINAYTAIPQYTTSQKAAGRTVAETGSAESTNKAAQIMQKYNLRDISYADVTTMMMDLHKAGAIPGGNLLDYLPPPEGEFKMQGGNLVSVDTGKSNFLHRLDSHLAYVEQNQASDFSTIFQVRRMAGFFHNLDALGQR</sequence>
<organism evidence="1 2">
    <name type="scientific">Pseudoduganella ginsengisoli</name>
    <dbReference type="NCBI Taxonomy" id="1462440"/>
    <lineage>
        <taxon>Bacteria</taxon>
        <taxon>Pseudomonadati</taxon>
        <taxon>Pseudomonadota</taxon>
        <taxon>Betaproteobacteria</taxon>
        <taxon>Burkholderiales</taxon>
        <taxon>Oxalobacteraceae</taxon>
        <taxon>Telluria group</taxon>
        <taxon>Pseudoduganella</taxon>
    </lineage>
</organism>
<dbReference type="AlphaFoldDB" id="A0A6L6Q7M9"/>
<protein>
    <submittedName>
        <fullName evidence="1">Uncharacterized protein</fullName>
    </submittedName>
</protein>
<dbReference type="Proteomes" id="UP000484015">
    <property type="component" value="Unassembled WGS sequence"/>
</dbReference>
<gene>
    <name evidence="1" type="ORF">GM668_26535</name>
</gene>
<accession>A0A6L6Q7M9</accession>
<dbReference type="RefSeq" id="WP_155441984.1">
    <property type="nucleotide sequence ID" value="NZ_WNLA01000027.1"/>
</dbReference>
<dbReference type="EMBL" id="WNLA01000027">
    <property type="protein sequence ID" value="MTW05640.1"/>
    <property type="molecule type" value="Genomic_DNA"/>
</dbReference>
<proteinExistence type="predicted"/>
<comment type="caution">
    <text evidence="1">The sequence shown here is derived from an EMBL/GenBank/DDBJ whole genome shotgun (WGS) entry which is preliminary data.</text>
</comment>
<evidence type="ECO:0000313" key="2">
    <source>
        <dbReference type="Proteomes" id="UP000484015"/>
    </source>
</evidence>
<reference evidence="1 2" key="1">
    <citation type="submission" date="2019-11" db="EMBL/GenBank/DDBJ databases">
        <title>Type strains purchased from KCTC, JCM and DSMZ.</title>
        <authorList>
            <person name="Lu H."/>
        </authorList>
    </citation>
    <scope>NUCLEOTIDE SEQUENCE [LARGE SCALE GENOMIC DNA]</scope>
    <source>
        <strain evidence="1 2">KCTC 42409</strain>
    </source>
</reference>